<accession>A0ACC0AL60</accession>
<proteinExistence type="predicted"/>
<comment type="caution">
    <text evidence="1">The sequence shown here is derived from an EMBL/GenBank/DDBJ whole genome shotgun (WGS) entry which is preliminary data.</text>
</comment>
<protein>
    <submittedName>
        <fullName evidence="1">Uncharacterized protein</fullName>
    </submittedName>
</protein>
<sequence length="246" mass="27540">MGHRSSKEKMESSDDSSHGAKSSRVERLKQRLHLHRHKNRQGSGSPPKLLKEEDFAGIALIRIINEKKLLLERNGAHIARLSVFETNRLSRNNLIGYCEIDLLEFLTQDGDSDVGTFELLDPSSKVVVGTLTISCTIEDPMETEKNFARRILSIVDYNEDGKLSLDEFSDLIDAFGNQLAANKKEELFKTADENGDGVVSIDELAVLLAFQQENKRTYRCDMARKVSGLSNSRDGQAVLPMSPLFN</sequence>
<organism evidence="1 2">
    <name type="scientific">Catharanthus roseus</name>
    <name type="common">Madagascar periwinkle</name>
    <name type="synonym">Vinca rosea</name>
    <dbReference type="NCBI Taxonomy" id="4058"/>
    <lineage>
        <taxon>Eukaryota</taxon>
        <taxon>Viridiplantae</taxon>
        <taxon>Streptophyta</taxon>
        <taxon>Embryophyta</taxon>
        <taxon>Tracheophyta</taxon>
        <taxon>Spermatophyta</taxon>
        <taxon>Magnoliopsida</taxon>
        <taxon>eudicotyledons</taxon>
        <taxon>Gunneridae</taxon>
        <taxon>Pentapetalae</taxon>
        <taxon>asterids</taxon>
        <taxon>lamiids</taxon>
        <taxon>Gentianales</taxon>
        <taxon>Apocynaceae</taxon>
        <taxon>Rauvolfioideae</taxon>
        <taxon>Vinceae</taxon>
        <taxon>Catharanthinae</taxon>
        <taxon>Catharanthus</taxon>
    </lineage>
</organism>
<evidence type="ECO:0000313" key="2">
    <source>
        <dbReference type="Proteomes" id="UP001060085"/>
    </source>
</evidence>
<gene>
    <name evidence="1" type="ORF">M9H77_20774</name>
</gene>
<keyword evidence="2" id="KW-1185">Reference proteome</keyword>
<evidence type="ECO:0000313" key="1">
    <source>
        <dbReference type="EMBL" id="KAI5661451.1"/>
    </source>
</evidence>
<dbReference type="EMBL" id="CM044705">
    <property type="protein sequence ID" value="KAI5661451.1"/>
    <property type="molecule type" value="Genomic_DNA"/>
</dbReference>
<reference evidence="2" key="1">
    <citation type="journal article" date="2023" name="Nat. Plants">
        <title>Single-cell RNA sequencing provides a high-resolution roadmap for understanding the multicellular compartmentation of specialized metabolism.</title>
        <authorList>
            <person name="Sun S."/>
            <person name="Shen X."/>
            <person name="Li Y."/>
            <person name="Li Y."/>
            <person name="Wang S."/>
            <person name="Li R."/>
            <person name="Zhang H."/>
            <person name="Shen G."/>
            <person name="Guo B."/>
            <person name="Wei J."/>
            <person name="Xu J."/>
            <person name="St-Pierre B."/>
            <person name="Chen S."/>
            <person name="Sun C."/>
        </authorList>
    </citation>
    <scope>NUCLEOTIDE SEQUENCE [LARGE SCALE GENOMIC DNA]</scope>
</reference>
<dbReference type="Proteomes" id="UP001060085">
    <property type="component" value="Linkage Group LG05"/>
</dbReference>
<name>A0ACC0AL60_CATRO</name>